<dbReference type="EMBL" id="UGQM01000001">
    <property type="protein sequence ID" value="STZ42235.1"/>
    <property type="molecule type" value="Genomic_DNA"/>
</dbReference>
<dbReference type="Proteomes" id="UP000254291">
    <property type="component" value="Unassembled WGS sequence"/>
</dbReference>
<evidence type="ECO:0000313" key="3">
    <source>
        <dbReference type="Proteomes" id="UP000254291"/>
    </source>
</evidence>
<sequence length="122" mass="12842">MQTKLVSATAAACALLGGALGTAGPAWAHADDALIQYKEPDAMWVMPDLKGKVLFAAEQEVEADVENMPLTFNVVAPNHAPVYNLENWVVCGESPKAGAALSQKTKKITLLVERPGAEHCGA</sequence>
<accession>A0A378SIN9</accession>
<feature type="chain" id="PRO_5016739169" evidence="1">
    <location>
        <begin position="29"/>
        <end position="122"/>
    </location>
</feature>
<gene>
    <name evidence="2" type="ORF">NCTC10742_01446</name>
</gene>
<feature type="signal peptide" evidence="1">
    <location>
        <begin position="1"/>
        <end position="28"/>
    </location>
</feature>
<organism evidence="2 3">
    <name type="scientific">Mycolicibacterium gilvum</name>
    <dbReference type="NCBI Taxonomy" id="1804"/>
    <lineage>
        <taxon>Bacteria</taxon>
        <taxon>Bacillati</taxon>
        <taxon>Actinomycetota</taxon>
        <taxon>Actinomycetes</taxon>
        <taxon>Mycobacteriales</taxon>
        <taxon>Mycobacteriaceae</taxon>
        <taxon>Mycolicibacterium</taxon>
    </lineage>
</organism>
<evidence type="ECO:0000313" key="2">
    <source>
        <dbReference type="EMBL" id="STZ42235.1"/>
    </source>
</evidence>
<proteinExistence type="predicted"/>
<reference evidence="2 3" key="1">
    <citation type="submission" date="2018-06" db="EMBL/GenBank/DDBJ databases">
        <authorList>
            <consortium name="Pathogen Informatics"/>
            <person name="Doyle S."/>
        </authorList>
    </citation>
    <scope>NUCLEOTIDE SEQUENCE [LARGE SCALE GENOMIC DNA]</scope>
    <source>
        <strain evidence="2 3">NCTC10742</strain>
    </source>
</reference>
<keyword evidence="1" id="KW-0732">Signal</keyword>
<dbReference type="AlphaFoldDB" id="A0A378SIN9"/>
<evidence type="ECO:0000256" key="1">
    <source>
        <dbReference type="SAM" id="SignalP"/>
    </source>
</evidence>
<name>A0A378SIN9_9MYCO</name>
<dbReference type="RefSeq" id="WP_115326859.1">
    <property type="nucleotide sequence ID" value="NZ_JACKST010000078.1"/>
</dbReference>
<protein>
    <submittedName>
        <fullName evidence="2">Uncharacterized protein</fullName>
    </submittedName>
</protein>